<feature type="compositionally biased region" description="Polar residues" evidence="1">
    <location>
        <begin position="1"/>
        <end position="15"/>
    </location>
</feature>
<sequence length="785" mass="91277">MEQPVSNRAISSSDSYVDMDEEEEEEEEDYIASPSTIKEIIVQLINSESTSLSSSEINELYLDLENELESLRLTQLNIDEFELDSLEISLKHLINILDKSTTMHSRYFSCLTQLLFTIHDLIKKKLNNDNSYKQHCFEVCFNIYLSHSMLNYLRGEELTTDKIAICQLLWETLTDLFCLPSTIKLPFQGNILSDYESVLKAFLIYIDRYSTRKEKLVHILLKLIGNLSDKTVCIPSFINCDYVPHVLKWFQNPAVSYQHRRIIISLIHNLCRHECGINEMNKHNAVQILKDFKLNNIDSSSKSFNKRFMTVYYMSLALLLEPIQIKTDIISIDQVVDHLLLIAENAFVSDDYYWDGFHISESLIVLVKLFVNDTVADYVLQRKQKLKFFKNCFLQFSSLDENFLKNDLNRLARVSIVNILWSISFHDEWKTKLQNDEEFLSILNNLIKHLSEEKDDLLLVQFERKYLSTVTQALKGIMFNLEDGSVREEENSIVQTTQPLPSAVAAPAPHHLSVMISYSHSDVDFVKTLVDALKPYESLFNVWIDYENCKSEDLWEEIALSIEQASVVLLIVTQSYFDSKSCRREVTYAIDRKQKRILPIYVGSEYVASGWLGIRIEGPQYVRFGKKSFEETIEQLTNMIVVETQPKTEPVHYETPERNSVHVESNIAEHVELAQKSIENTSVALWSADDIVQWARIENISLELIMLLNFRTGKVLMKYGKLVLKNENDEYIVVSQRFQQKYNKTLYREEFAQFLCAIENLIRNQQHQGNIQPLRPVSFTNCLLM</sequence>
<dbReference type="InterPro" id="IPR035897">
    <property type="entry name" value="Toll_tir_struct_dom_sf"/>
</dbReference>
<dbReference type="EMBL" id="CAJNOK010006133">
    <property type="protein sequence ID" value="CAF0994584.1"/>
    <property type="molecule type" value="Genomic_DNA"/>
</dbReference>
<dbReference type="Gene3D" id="3.40.50.10140">
    <property type="entry name" value="Toll/interleukin-1 receptor homology (TIR) domain"/>
    <property type="match status" value="1"/>
</dbReference>
<dbReference type="InterPro" id="IPR000157">
    <property type="entry name" value="TIR_dom"/>
</dbReference>
<evidence type="ECO:0000256" key="1">
    <source>
        <dbReference type="SAM" id="MobiDB-lite"/>
    </source>
</evidence>
<organism evidence="4 7">
    <name type="scientific">Didymodactylos carnosus</name>
    <dbReference type="NCBI Taxonomy" id="1234261"/>
    <lineage>
        <taxon>Eukaryota</taxon>
        <taxon>Metazoa</taxon>
        <taxon>Spiralia</taxon>
        <taxon>Gnathifera</taxon>
        <taxon>Rotifera</taxon>
        <taxon>Eurotatoria</taxon>
        <taxon>Bdelloidea</taxon>
        <taxon>Philodinida</taxon>
        <taxon>Philodinidae</taxon>
        <taxon>Didymodactylos</taxon>
    </lineage>
</organism>
<dbReference type="AlphaFoldDB" id="A0A814VC80"/>
<evidence type="ECO:0000313" key="7">
    <source>
        <dbReference type="Proteomes" id="UP000663829"/>
    </source>
</evidence>
<feature type="compositionally biased region" description="Acidic residues" evidence="1">
    <location>
        <begin position="17"/>
        <end position="30"/>
    </location>
</feature>
<evidence type="ECO:0000313" key="5">
    <source>
        <dbReference type="EMBL" id="CAF3764403.1"/>
    </source>
</evidence>
<dbReference type="SUPFAM" id="SSF52200">
    <property type="entry name" value="Toll/Interleukin receptor TIR domain"/>
    <property type="match status" value="1"/>
</dbReference>
<feature type="region of interest" description="Disordered" evidence="1">
    <location>
        <begin position="1"/>
        <end position="32"/>
    </location>
</feature>
<evidence type="ECO:0000313" key="6">
    <source>
        <dbReference type="EMBL" id="CAF3949633.1"/>
    </source>
</evidence>
<name>A0A814VC80_9BILA</name>
<dbReference type="Proteomes" id="UP000681722">
    <property type="component" value="Unassembled WGS sequence"/>
</dbReference>
<dbReference type="Proteomes" id="UP000663829">
    <property type="component" value="Unassembled WGS sequence"/>
</dbReference>
<dbReference type="EMBL" id="CAJOBA010006141">
    <property type="protein sequence ID" value="CAF3764403.1"/>
    <property type="molecule type" value="Genomic_DNA"/>
</dbReference>
<dbReference type="PANTHER" id="PTHR46270:SF2">
    <property type="entry name" value="TIR DOMAIN-CONTAINING PROTEIN"/>
    <property type="match status" value="1"/>
</dbReference>
<dbReference type="PROSITE" id="PS50104">
    <property type="entry name" value="TIR"/>
    <property type="match status" value="1"/>
</dbReference>
<dbReference type="GO" id="GO:0007165">
    <property type="term" value="P:signal transduction"/>
    <property type="evidence" value="ECO:0007669"/>
    <property type="project" value="InterPro"/>
</dbReference>
<evidence type="ECO:0000259" key="2">
    <source>
        <dbReference type="PROSITE" id="PS50104"/>
    </source>
</evidence>
<evidence type="ECO:0000313" key="3">
    <source>
        <dbReference type="EMBL" id="CAF0994584.1"/>
    </source>
</evidence>
<dbReference type="SMART" id="SM00255">
    <property type="entry name" value="TIR"/>
    <property type="match status" value="1"/>
</dbReference>
<evidence type="ECO:0000313" key="4">
    <source>
        <dbReference type="EMBL" id="CAF1185354.1"/>
    </source>
</evidence>
<reference evidence="4" key="1">
    <citation type="submission" date="2021-02" db="EMBL/GenBank/DDBJ databases">
        <authorList>
            <person name="Nowell W R."/>
        </authorList>
    </citation>
    <scope>NUCLEOTIDE SEQUENCE</scope>
</reference>
<comment type="caution">
    <text evidence="4">The sequence shown here is derived from an EMBL/GenBank/DDBJ whole genome shotgun (WGS) entry which is preliminary data.</text>
</comment>
<dbReference type="OrthoDB" id="10051766at2759"/>
<feature type="domain" description="TIR" evidence="2">
    <location>
        <begin position="510"/>
        <end position="636"/>
    </location>
</feature>
<dbReference type="EMBL" id="CAJOBC010007999">
    <property type="protein sequence ID" value="CAF3949633.1"/>
    <property type="molecule type" value="Genomic_DNA"/>
</dbReference>
<dbReference type="Proteomes" id="UP000677228">
    <property type="component" value="Unassembled WGS sequence"/>
</dbReference>
<dbReference type="PANTHER" id="PTHR46270">
    <property type="entry name" value="ARMADILLO-TYPE FOLD-RELATED"/>
    <property type="match status" value="1"/>
</dbReference>
<dbReference type="Proteomes" id="UP000682733">
    <property type="component" value="Unassembled WGS sequence"/>
</dbReference>
<dbReference type="EMBL" id="CAJNOQ010007998">
    <property type="protein sequence ID" value="CAF1185354.1"/>
    <property type="molecule type" value="Genomic_DNA"/>
</dbReference>
<protein>
    <recommendedName>
        <fullName evidence="2">TIR domain-containing protein</fullName>
    </recommendedName>
</protein>
<dbReference type="Pfam" id="PF13676">
    <property type="entry name" value="TIR_2"/>
    <property type="match status" value="1"/>
</dbReference>
<gene>
    <name evidence="4" type="ORF">GPM918_LOCUS22918</name>
    <name evidence="3" type="ORF">OVA965_LOCUS14245</name>
    <name evidence="6" type="ORF">SRO942_LOCUS22917</name>
    <name evidence="5" type="ORF">TMI583_LOCUS14249</name>
</gene>
<accession>A0A814VC80</accession>
<proteinExistence type="predicted"/>
<keyword evidence="7" id="KW-1185">Reference proteome</keyword>